<evidence type="ECO:0000256" key="1">
    <source>
        <dbReference type="ARBA" id="ARBA00005474"/>
    </source>
</evidence>
<dbReference type="OrthoDB" id="2020166at2759"/>
<organism evidence="3 4">
    <name type="scientific">Gossypium barbadense</name>
    <name type="common">Sea Island cotton</name>
    <name type="synonym">Hibiscus barbadensis</name>
    <dbReference type="NCBI Taxonomy" id="3634"/>
    <lineage>
        <taxon>Eukaryota</taxon>
        <taxon>Viridiplantae</taxon>
        <taxon>Streptophyta</taxon>
        <taxon>Embryophyta</taxon>
        <taxon>Tracheophyta</taxon>
        <taxon>Spermatophyta</taxon>
        <taxon>Magnoliopsida</taxon>
        <taxon>eudicotyledons</taxon>
        <taxon>Gunneridae</taxon>
        <taxon>Pentapetalae</taxon>
        <taxon>rosids</taxon>
        <taxon>malvids</taxon>
        <taxon>Malvales</taxon>
        <taxon>Malvaceae</taxon>
        <taxon>Malvoideae</taxon>
        <taxon>Gossypium</taxon>
    </lineage>
</organism>
<evidence type="ECO:0000313" key="3">
    <source>
        <dbReference type="EMBL" id="PPR83351.1"/>
    </source>
</evidence>
<reference evidence="3 4" key="1">
    <citation type="submission" date="2015-01" db="EMBL/GenBank/DDBJ databases">
        <title>Genome of allotetraploid Gossypium barbadense reveals genomic plasticity and fiber elongation in cotton evolution.</title>
        <authorList>
            <person name="Chen X."/>
            <person name="Liu X."/>
            <person name="Zhao B."/>
            <person name="Zheng H."/>
            <person name="Hu Y."/>
            <person name="Lu G."/>
            <person name="Yang C."/>
            <person name="Chen J."/>
            <person name="Shan C."/>
            <person name="Zhang L."/>
            <person name="Zhou Y."/>
            <person name="Wang L."/>
            <person name="Guo W."/>
            <person name="Bai Y."/>
            <person name="Ruan J."/>
            <person name="Shangguan X."/>
            <person name="Mao Y."/>
            <person name="Jiang J."/>
            <person name="Zhu Y."/>
            <person name="Lei J."/>
            <person name="Kang H."/>
            <person name="Chen S."/>
            <person name="He X."/>
            <person name="Wang R."/>
            <person name="Wang Y."/>
            <person name="Chen J."/>
            <person name="Wang L."/>
            <person name="Yu S."/>
            <person name="Wang B."/>
            <person name="Wei J."/>
            <person name="Song S."/>
            <person name="Lu X."/>
            <person name="Gao Z."/>
            <person name="Gu W."/>
            <person name="Deng X."/>
            <person name="Ma D."/>
            <person name="Wang S."/>
            <person name="Liang W."/>
            <person name="Fang L."/>
            <person name="Cai C."/>
            <person name="Zhu X."/>
            <person name="Zhou B."/>
            <person name="Zhang Y."/>
            <person name="Chen Z."/>
            <person name="Xu S."/>
            <person name="Zhu R."/>
            <person name="Wang S."/>
            <person name="Zhang T."/>
            <person name="Zhao G."/>
        </authorList>
    </citation>
    <scope>NUCLEOTIDE SEQUENCE [LARGE SCALE GENOMIC DNA]</scope>
    <source>
        <strain evidence="4">cv. Xinhai21</strain>
        <tissue evidence="3">Leaf</tissue>
    </source>
</reference>
<dbReference type="PANTHER" id="PTHR31301:SF120">
    <property type="entry name" value="LOB DOMAIN-CONTAINING PROTEIN 23-RELATED"/>
    <property type="match status" value="1"/>
</dbReference>
<dbReference type="EMBL" id="KZ670400">
    <property type="protein sequence ID" value="PPR83351.1"/>
    <property type="molecule type" value="Genomic_DNA"/>
</dbReference>
<dbReference type="Pfam" id="PF03195">
    <property type="entry name" value="LOB"/>
    <property type="match status" value="1"/>
</dbReference>
<comment type="similarity">
    <text evidence="1">Belongs to the LOB domain-containing protein family.</text>
</comment>
<evidence type="ECO:0000313" key="4">
    <source>
        <dbReference type="Proteomes" id="UP000239757"/>
    </source>
</evidence>
<protein>
    <recommendedName>
        <fullName evidence="2">LOB domain-containing protein</fullName>
    </recommendedName>
</protein>
<accession>A0A2P5VWZ0</accession>
<name>A0A2P5VWZ0_GOSBA</name>
<gene>
    <name evidence="3" type="ORF">GOBAR_AA37359</name>
</gene>
<sequence length="71" mass="8154">MSSGRCAACRYLRRRCTQDCILSPYFPSNNPQRFASVHRIYGASNVTKLLQFKPDGVLLADSTLYTTRHWN</sequence>
<dbReference type="Proteomes" id="UP000239757">
    <property type="component" value="Unassembled WGS sequence"/>
</dbReference>
<evidence type="ECO:0000259" key="2">
    <source>
        <dbReference type="PROSITE" id="PS50891"/>
    </source>
</evidence>
<proteinExistence type="inferred from homology"/>
<dbReference type="AlphaFoldDB" id="A0A2P5VWZ0"/>
<dbReference type="PROSITE" id="PS50891">
    <property type="entry name" value="LOB"/>
    <property type="match status" value="1"/>
</dbReference>
<feature type="domain" description="LOB" evidence="2">
    <location>
        <begin position="4"/>
        <end position="71"/>
    </location>
</feature>
<dbReference type="PANTHER" id="PTHR31301">
    <property type="entry name" value="LOB DOMAIN-CONTAINING PROTEIN 4-RELATED"/>
    <property type="match status" value="1"/>
</dbReference>
<dbReference type="InterPro" id="IPR004883">
    <property type="entry name" value="LOB"/>
</dbReference>